<gene>
    <name evidence="5" type="ORF">SFRA_009095</name>
</gene>
<evidence type="ECO:0000259" key="4">
    <source>
        <dbReference type="Pfam" id="PF08241"/>
    </source>
</evidence>
<dbReference type="CDD" id="cd02440">
    <property type="entry name" value="AdoMet_MTases"/>
    <property type="match status" value="1"/>
</dbReference>
<dbReference type="GO" id="GO:0032259">
    <property type="term" value="P:methylation"/>
    <property type="evidence" value="ECO:0007669"/>
    <property type="project" value="UniProtKB-KW"/>
</dbReference>
<evidence type="ECO:0000256" key="2">
    <source>
        <dbReference type="ARBA" id="ARBA00022679"/>
    </source>
</evidence>
<organism evidence="5 6">
    <name type="scientific">Streptomyces xinghaiensis</name>
    <dbReference type="NCBI Taxonomy" id="1038928"/>
    <lineage>
        <taxon>Bacteria</taxon>
        <taxon>Bacillati</taxon>
        <taxon>Actinomycetota</taxon>
        <taxon>Actinomycetes</taxon>
        <taxon>Kitasatosporales</taxon>
        <taxon>Streptomycetaceae</taxon>
        <taxon>Streptomyces</taxon>
    </lineage>
</organism>
<dbReference type="EMBL" id="JNAD02000003">
    <property type="protein sequence ID" value="RKM97359.1"/>
    <property type="molecule type" value="Genomic_DNA"/>
</dbReference>
<keyword evidence="1 5" id="KW-0489">Methyltransferase</keyword>
<dbReference type="AlphaFoldDB" id="A0A3R7EW83"/>
<protein>
    <submittedName>
        <fullName evidence="5">Class I SAM-dependent methyltransferase</fullName>
    </submittedName>
</protein>
<evidence type="ECO:0000313" key="5">
    <source>
        <dbReference type="EMBL" id="RKM97359.1"/>
    </source>
</evidence>
<dbReference type="GO" id="GO:0008757">
    <property type="term" value="F:S-adenosylmethionine-dependent methyltransferase activity"/>
    <property type="evidence" value="ECO:0007669"/>
    <property type="project" value="InterPro"/>
</dbReference>
<evidence type="ECO:0000256" key="3">
    <source>
        <dbReference type="ARBA" id="ARBA00022691"/>
    </source>
</evidence>
<proteinExistence type="predicted"/>
<keyword evidence="2" id="KW-0808">Transferase</keyword>
<dbReference type="Proteomes" id="UP000028058">
    <property type="component" value="Unassembled WGS sequence"/>
</dbReference>
<dbReference type="PANTHER" id="PTHR43464:SF19">
    <property type="entry name" value="UBIQUINONE BIOSYNTHESIS O-METHYLTRANSFERASE, MITOCHONDRIAL"/>
    <property type="match status" value="1"/>
</dbReference>
<dbReference type="Pfam" id="PF08241">
    <property type="entry name" value="Methyltransf_11"/>
    <property type="match status" value="1"/>
</dbReference>
<accession>A0A3R7EW83</accession>
<name>A0A3R7EW83_9ACTN</name>
<dbReference type="OrthoDB" id="6064711at2"/>
<comment type="caution">
    <text evidence="5">The sequence shown here is derived from an EMBL/GenBank/DDBJ whole genome shotgun (WGS) entry which is preliminary data.</text>
</comment>
<evidence type="ECO:0000313" key="6">
    <source>
        <dbReference type="Proteomes" id="UP000028058"/>
    </source>
</evidence>
<dbReference type="InterPro" id="IPR029063">
    <property type="entry name" value="SAM-dependent_MTases_sf"/>
</dbReference>
<keyword evidence="6" id="KW-1185">Reference proteome</keyword>
<reference evidence="5 6" key="1">
    <citation type="journal article" date="2014" name="Genome Announc.">
        <title>Draft Genome Sequence of Streptomyces fradiae ATCC 19609, a Strain Highly Sensitive to Antibiotics.</title>
        <authorList>
            <person name="Bekker O.B."/>
            <person name="Klimina K.M."/>
            <person name="Vatlin A.A."/>
            <person name="Zakharevich N.V."/>
            <person name="Kasianov A.S."/>
            <person name="Danilenko V.N."/>
        </authorList>
    </citation>
    <scope>NUCLEOTIDE SEQUENCE [LARGE SCALE GENOMIC DNA]</scope>
    <source>
        <strain evidence="5 6">ATCC 19609</strain>
    </source>
</reference>
<evidence type="ECO:0000256" key="1">
    <source>
        <dbReference type="ARBA" id="ARBA00022603"/>
    </source>
</evidence>
<dbReference type="PANTHER" id="PTHR43464">
    <property type="entry name" value="METHYLTRANSFERASE"/>
    <property type="match status" value="1"/>
</dbReference>
<dbReference type="Gene3D" id="3.40.50.150">
    <property type="entry name" value="Vaccinia Virus protein VP39"/>
    <property type="match status" value="1"/>
</dbReference>
<sequence length="218" mass="23638">MAFDHNDHYHRLVLRHVPGGCRTALDVGCGTGGFARRLADRGIAVDAVDPATEMIEAARARSERRGGRPGPRYRQADITRTELPGKHYDFISCLASIHHMPFGTVAELRDALAPGGALVILGCYRETSPVDRAWSLAAVPANAVARLAVRAAETIRAAGGSAAHGPEGVRSVRAPVRQPAMSLAAIRRETSELLPGATLRRLLFWRYLLVFRKSNSSR</sequence>
<dbReference type="RefSeq" id="WP_043467070.1">
    <property type="nucleotide sequence ID" value="NZ_JBFACB010000003.1"/>
</dbReference>
<feature type="domain" description="Methyltransferase type 11" evidence="4">
    <location>
        <begin position="25"/>
        <end position="120"/>
    </location>
</feature>
<keyword evidence="3" id="KW-0949">S-adenosyl-L-methionine</keyword>
<dbReference type="SUPFAM" id="SSF53335">
    <property type="entry name" value="S-adenosyl-L-methionine-dependent methyltransferases"/>
    <property type="match status" value="1"/>
</dbReference>
<dbReference type="InterPro" id="IPR013216">
    <property type="entry name" value="Methyltransf_11"/>
</dbReference>